<evidence type="ECO:0000256" key="6">
    <source>
        <dbReference type="SAM" id="MobiDB-lite"/>
    </source>
</evidence>
<dbReference type="SMART" id="SM00160">
    <property type="entry name" value="RanBD"/>
    <property type="match status" value="1"/>
</dbReference>
<evidence type="ECO:0000256" key="3">
    <source>
        <dbReference type="ARBA" id="ARBA00023010"/>
    </source>
</evidence>
<dbReference type="EMBL" id="MU069447">
    <property type="protein sequence ID" value="KAF5843167.1"/>
    <property type="molecule type" value="Genomic_DNA"/>
</dbReference>
<evidence type="ECO:0000313" key="8">
    <source>
        <dbReference type="EMBL" id="KAF5843167.1"/>
    </source>
</evidence>
<dbReference type="Proteomes" id="UP000815325">
    <property type="component" value="Unassembled WGS sequence"/>
</dbReference>
<keyword evidence="2" id="KW-0813">Transport</keyword>
<feature type="compositionally biased region" description="Acidic residues" evidence="6">
    <location>
        <begin position="326"/>
        <end position="340"/>
    </location>
</feature>
<dbReference type="PROSITE" id="PS50196">
    <property type="entry name" value="RANBD1"/>
    <property type="match status" value="1"/>
</dbReference>
<keyword evidence="9" id="KW-1185">Reference proteome</keyword>
<evidence type="ECO:0000256" key="5">
    <source>
        <dbReference type="ARBA" id="ARBA00023242"/>
    </source>
</evidence>
<feature type="region of interest" description="Disordered" evidence="6">
    <location>
        <begin position="453"/>
        <end position="481"/>
    </location>
</feature>
<feature type="compositionally biased region" description="Basic and acidic residues" evidence="6">
    <location>
        <begin position="1"/>
        <end position="21"/>
    </location>
</feature>
<comment type="caution">
    <text evidence="8">The sequence shown here is derived from an EMBL/GenBank/DDBJ whole genome shotgun (WGS) entry which is preliminary data.</text>
</comment>
<evidence type="ECO:0000259" key="7">
    <source>
        <dbReference type="PROSITE" id="PS50196"/>
    </source>
</evidence>
<dbReference type="Pfam" id="PF00638">
    <property type="entry name" value="Ran_BP1"/>
    <property type="match status" value="1"/>
</dbReference>
<dbReference type="PANTHER" id="PTHR23138:SF142">
    <property type="entry name" value="RAN-BINDING PROTEIN 3B-RELATED"/>
    <property type="match status" value="1"/>
</dbReference>
<feature type="compositionally biased region" description="Basic and acidic residues" evidence="6">
    <location>
        <begin position="131"/>
        <end position="157"/>
    </location>
</feature>
<evidence type="ECO:0000256" key="2">
    <source>
        <dbReference type="ARBA" id="ARBA00022816"/>
    </source>
</evidence>
<reference evidence="8" key="1">
    <citation type="submission" date="2017-08" db="EMBL/GenBank/DDBJ databases">
        <authorList>
            <person name="Polle J.E."/>
            <person name="Barry K."/>
            <person name="Cushman J."/>
            <person name="Schmutz J."/>
            <person name="Tran D."/>
            <person name="Hathwaick L.T."/>
            <person name="Yim W.C."/>
            <person name="Jenkins J."/>
            <person name="Mckie-Krisberg Z.M."/>
            <person name="Prochnik S."/>
            <person name="Lindquist E."/>
            <person name="Dockter R.B."/>
            <person name="Adam C."/>
            <person name="Molina H."/>
            <person name="Bunkerborg J."/>
            <person name="Jin E."/>
            <person name="Buchheim M."/>
            <person name="Magnuson J."/>
        </authorList>
    </citation>
    <scope>NUCLEOTIDE SEQUENCE</scope>
    <source>
        <strain evidence="8">CCAP 19/18</strain>
    </source>
</reference>
<dbReference type="PANTHER" id="PTHR23138">
    <property type="entry name" value="RAN BINDING PROTEIN"/>
    <property type="match status" value="1"/>
</dbReference>
<comment type="subcellular location">
    <subcellularLocation>
        <location evidence="1">Nucleus</location>
        <location evidence="1">Nuclear pore complex</location>
    </subcellularLocation>
</comment>
<dbReference type="SUPFAM" id="SSF50729">
    <property type="entry name" value="PH domain-like"/>
    <property type="match status" value="1"/>
</dbReference>
<dbReference type="Gene3D" id="2.30.29.30">
    <property type="entry name" value="Pleckstrin-homology domain (PH domain)/Phosphotyrosine-binding domain (PTB)"/>
    <property type="match status" value="1"/>
</dbReference>
<dbReference type="InterPro" id="IPR000156">
    <property type="entry name" value="Ran_bind_dom"/>
</dbReference>
<protein>
    <recommendedName>
        <fullName evidence="7">RanBD1 domain-containing protein</fullName>
    </recommendedName>
</protein>
<keyword evidence="4" id="KW-0906">Nuclear pore complex</keyword>
<evidence type="ECO:0000256" key="4">
    <source>
        <dbReference type="ARBA" id="ARBA00023132"/>
    </source>
</evidence>
<keyword evidence="2" id="KW-0509">mRNA transport</keyword>
<keyword evidence="5" id="KW-0539">Nucleus</keyword>
<dbReference type="InterPro" id="IPR011993">
    <property type="entry name" value="PH-like_dom_sf"/>
</dbReference>
<evidence type="ECO:0000313" key="9">
    <source>
        <dbReference type="Proteomes" id="UP000815325"/>
    </source>
</evidence>
<feature type="compositionally biased region" description="Low complexity" evidence="6">
    <location>
        <begin position="189"/>
        <end position="246"/>
    </location>
</feature>
<gene>
    <name evidence="8" type="ORF">DUNSADRAFT_1594</name>
</gene>
<feature type="compositionally biased region" description="Low complexity" evidence="6">
    <location>
        <begin position="158"/>
        <end position="182"/>
    </location>
</feature>
<dbReference type="InterPro" id="IPR045255">
    <property type="entry name" value="RanBP1-like"/>
</dbReference>
<keyword evidence="4" id="KW-0653">Protein transport</keyword>
<name>A0ABQ7H8I3_DUNSA</name>
<feature type="domain" description="RanBD1" evidence="7">
    <location>
        <begin position="351"/>
        <end position="509"/>
    </location>
</feature>
<proteinExistence type="predicted"/>
<organism evidence="8 9">
    <name type="scientific">Dunaliella salina</name>
    <name type="common">Green alga</name>
    <name type="synonym">Protococcus salinus</name>
    <dbReference type="NCBI Taxonomy" id="3046"/>
    <lineage>
        <taxon>Eukaryota</taxon>
        <taxon>Viridiplantae</taxon>
        <taxon>Chlorophyta</taxon>
        <taxon>core chlorophytes</taxon>
        <taxon>Chlorophyceae</taxon>
        <taxon>CS clade</taxon>
        <taxon>Chlamydomonadales</taxon>
        <taxon>Dunaliellaceae</taxon>
        <taxon>Dunaliella</taxon>
    </lineage>
</organism>
<feature type="region of interest" description="Disordered" evidence="6">
    <location>
        <begin position="314"/>
        <end position="340"/>
    </location>
</feature>
<keyword evidence="3" id="KW-0811">Translocation</keyword>
<feature type="region of interest" description="Disordered" evidence="6">
    <location>
        <begin position="102"/>
        <end position="246"/>
    </location>
</feature>
<evidence type="ECO:0000256" key="1">
    <source>
        <dbReference type="ARBA" id="ARBA00004567"/>
    </source>
</evidence>
<feature type="region of interest" description="Disordered" evidence="6">
    <location>
        <begin position="1"/>
        <end position="83"/>
    </location>
</feature>
<accession>A0ABQ7H8I3</accession>
<feature type="compositionally biased region" description="Low complexity" evidence="6">
    <location>
        <begin position="74"/>
        <end position="83"/>
    </location>
</feature>
<sequence>MEERADRPGKRRALDDKNKDNAEDDEEPSIDPGEWKPNAAGSDAVRGRRKVHVRRGGQPAPHEETAPPPPTGPPSAAAPANPFAGVTLTAPAAAAPANPFAGVNLVAPSSSQAPDKPEAAPPRAKHPAAPAKEEVPPAKEESAALAKEEAPPAKEEAPPAAATTASPATPSSAPATTSTEAPSKPPAAPEAAGSSTATAAASAAAAAPTAATPAAPLASAGTSGTAPSSTPAPSTTSSNPFSALGSSASSFGAGFGGAGFGGLGKAAAAGGGFGAFGSSPASSSAAAGTSGAAPVFGGFQFGAGAFPPVAAAPLGSKLPGQKPDGAEDGAEGQEQGEGEEAVQVFGAQGPSYQPVVSLPEQEKKTGEEEERQLYAADGSLYEFDTASNRWKERGRGDFKVNASEAGTRMVMRQAGNLRLLLNAKVYASMPIQLMPGNVGVTFGVVNAAASSSAQEEKEAATGEPKATEQQQAHAAVSTKPSTWAVRIKSSERVAKLKDLLMKLRENPKAEGIGGTDGGWDAA</sequence>